<evidence type="ECO:0000259" key="1">
    <source>
        <dbReference type="Pfam" id="PF14294"/>
    </source>
</evidence>
<organism evidence="2 3">
    <name type="scientific">Bacteroides nordii</name>
    <dbReference type="NCBI Taxonomy" id="291645"/>
    <lineage>
        <taxon>Bacteria</taxon>
        <taxon>Pseudomonadati</taxon>
        <taxon>Bacteroidota</taxon>
        <taxon>Bacteroidia</taxon>
        <taxon>Bacteroidales</taxon>
        <taxon>Bacteroidaceae</taxon>
        <taxon>Bacteroides</taxon>
    </lineage>
</organism>
<dbReference type="Proteomes" id="UP000284379">
    <property type="component" value="Unassembled WGS sequence"/>
</dbReference>
<dbReference type="EMBL" id="QSGO01000003">
    <property type="protein sequence ID" value="RHB36880.1"/>
    <property type="molecule type" value="Genomic_DNA"/>
</dbReference>
<name>A0A413VTD3_9BACE</name>
<reference evidence="2 3" key="1">
    <citation type="submission" date="2018-08" db="EMBL/GenBank/DDBJ databases">
        <title>A genome reference for cultivated species of the human gut microbiota.</title>
        <authorList>
            <person name="Zou Y."/>
            <person name="Xue W."/>
            <person name="Luo G."/>
        </authorList>
    </citation>
    <scope>NUCLEOTIDE SEQUENCE [LARGE SCALE GENOMIC DNA]</scope>
    <source>
        <strain evidence="2 3">AM40-30BH</strain>
    </source>
</reference>
<evidence type="ECO:0000313" key="3">
    <source>
        <dbReference type="Proteomes" id="UP000284379"/>
    </source>
</evidence>
<comment type="caution">
    <text evidence="2">The sequence shown here is derived from an EMBL/GenBank/DDBJ whole genome shotgun (WGS) entry which is preliminary data.</text>
</comment>
<evidence type="ECO:0000313" key="2">
    <source>
        <dbReference type="EMBL" id="RHB36880.1"/>
    </source>
</evidence>
<sequence length="65" mass="8062">MEFFRASKFKLVALYKIDPIAHISKQIRFAQLVPFLNRNKFNHIIYKYNSDKYVKYFTYWKHLID</sequence>
<accession>A0A413VTD3</accession>
<proteinExistence type="predicted"/>
<gene>
    <name evidence="2" type="ORF">DW888_04760</name>
</gene>
<protein>
    <submittedName>
        <fullName evidence="2">DUF4372 domain-containing protein</fullName>
    </submittedName>
</protein>
<dbReference type="Pfam" id="PF14294">
    <property type="entry name" value="DUF4372"/>
    <property type="match status" value="1"/>
</dbReference>
<dbReference type="AlphaFoldDB" id="A0A413VTD3"/>
<dbReference type="InterPro" id="IPR025399">
    <property type="entry name" value="DUF4372"/>
</dbReference>
<feature type="domain" description="DUF4372" evidence="1">
    <location>
        <begin position="29"/>
        <end position="64"/>
    </location>
</feature>